<sequence length="128" mass="12758">MVSAIAVLLTCQLAGELAAHALGLPVPGPVLGTLLLFAWLLRRHGPDPALEGLAKGLLGNLSLLFVPAGVGIMLHAGRIGAEWPAILGALLVSTVLTLAVTGAVFRLLAGRGEDPAGGTDAGSGRAGE</sequence>
<feature type="transmembrane region" description="Helical" evidence="6">
    <location>
        <begin position="28"/>
        <end position="45"/>
    </location>
</feature>
<proteinExistence type="predicted"/>
<keyword evidence="5 6" id="KW-0472">Membrane</keyword>
<dbReference type="InterPro" id="IPR005538">
    <property type="entry name" value="LrgA/CidA"/>
</dbReference>
<feature type="transmembrane region" description="Helical" evidence="6">
    <location>
        <begin position="57"/>
        <end position="77"/>
    </location>
</feature>
<dbReference type="Pfam" id="PF03788">
    <property type="entry name" value="LrgA"/>
    <property type="match status" value="1"/>
</dbReference>
<protein>
    <submittedName>
        <fullName evidence="7">CidA/LrgA family protein</fullName>
    </submittedName>
</protein>
<accession>A0ABW2KPE3</accession>
<comment type="subcellular location">
    <subcellularLocation>
        <location evidence="1">Cell membrane</location>
        <topology evidence="1">Multi-pass membrane protein</topology>
    </subcellularLocation>
</comment>
<dbReference type="PANTHER" id="PTHR33931">
    <property type="entry name" value="HOLIN-LIKE PROTEIN CIDA-RELATED"/>
    <property type="match status" value="1"/>
</dbReference>
<keyword evidence="8" id="KW-1185">Reference proteome</keyword>
<evidence type="ECO:0000313" key="8">
    <source>
        <dbReference type="Proteomes" id="UP001596456"/>
    </source>
</evidence>
<organism evidence="7 8">
    <name type="scientific">Rhodocista pekingensis</name>
    <dbReference type="NCBI Taxonomy" id="201185"/>
    <lineage>
        <taxon>Bacteria</taxon>
        <taxon>Pseudomonadati</taxon>
        <taxon>Pseudomonadota</taxon>
        <taxon>Alphaproteobacteria</taxon>
        <taxon>Rhodospirillales</taxon>
        <taxon>Azospirillaceae</taxon>
        <taxon>Rhodocista</taxon>
    </lineage>
</organism>
<evidence type="ECO:0000256" key="6">
    <source>
        <dbReference type="SAM" id="Phobius"/>
    </source>
</evidence>
<dbReference type="PANTHER" id="PTHR33931:SF2">
    <property type="entry name" value="HOLIN-LIKE PROTEIN CIDA"/>
    <property type="match status" value="1"/>
</dbReference>
<evidence type="ECO:0000256" key="3">
    <source>
        <dbReference type="ARBA" id="ARBA00022692"/>
    </source>
</evidence>
<name>A0ABW2KPE3_9PROT</name>
<evidence type="ECO:0000256" key="2">
    <source>
        <dbReference type="ARBA" id="ARBA00022475"/>
    </source>
</evidence>
<comment type="caution">
    <text evidence="7">The sequence shown here is derived from an EMBL/GenBank/DDBJ whole genome shotgun (WGS) entry which is preliminary data.</text>
</comment>
<dbReference type="RefSeq" id="WP_377355777.1">
    <property type="nucleotide sequence ID" value="NZ_JBHTCM010000004.1"/>
</dbReference>
<keyword evidence="4 6" id="KW-1133">Transmembrane helix</keyword>
<gene>
    <name evidence="7" type="ORF">ACFQPS_01305</name>
</gene>
<feature type="transmembrane region" description="Helical" evidence="6">
    <location>
        <begin position="83"/>
        <end position="105"/>
    </location>
</feature>
<keyword evidence="2" id="KW-1003">Cell membrane</keyword>
<dbReference type="EMBL" id="JBHTCM010000004">
    <property type="protein sequence ID" value="MFC7331788.1"/>
    <property type="molecule type" value="Genomic_DNA"/>
</dbReference>
<reference evidence="8" key="1">
    <citation type="journal article" date="2019" name="Int. J. Syst. Evol. Microbiol.">
        <title>The Global Catalogue of Microorganisms (GCM) 10K type strain sequencing project: providing services to taxonomists for standard genome sequencing and annotation.</title>
        <authorList>
            <consortium name="The Broad Institute Genomics Platform"/>
            <consortium name="The Broad Institute Genome Sequencing Center for Infectious Disease"/>
            <person name="Wu L."/>
            <person name="Ma J."/>
        </authorList>
    </citation>
    <scope>NUCLEOTIDE SEQUENCE [LARGE SCALE GENOMIC DNA]</scope>
    <source>
        <strain evidence="8">CGMCC 1.16275</strain>
    </source>
</reference>
<evidence type="ECO:0000256" key="1">
    <source>
        <dbReference type="ARBA" id="ARBA00004651"/>
    </source>
</evidence>
<evidence type="ECO:0000256" key="4">
    <source>
        <dbReference type="ARBA" id="ARBA00022989"/>
    </source>
</evidence>
<evidence type="ECO:0000313" key="7">
    <source>
        <dbReference type="EMBL" id="MFC7331788.1"/>
    </source>
</evidence>
<keyword evidence="3 6" id="KW-0812">Transmembrane</keyword>
<dbReference type="Proteomes" id="UP001596456">
    <property type="component" value="Unassembled WGS sequence"/>
</dbReference>
<evidence type="ECO:0000256" key="5">
    <source>
        <dbReference type="ARBA" id="ARBA00023136"/>
    </source>
</evidence>